<name>A0AAW2GF90_9HYME</name>
<keyword evidence="3" id="KW-1185">Reference proteome</keyword>
<proteinExistence type="predicted"/>
<gene>
    <name evidence="2" type="ORF">PUN28_004543</name>
</gene>
<protein>
    <submittedName>
        <fullName evidence="2">Uncharacterized protein</fullName>
    </submittedName>
</protein>
<sequence>MYACENEKKRRAQGAPRRTRNSACTRSNPLAGCSRSCNLGGGTAELRLKCIVPFDWTIFTVVHFKRERVSKINFTKKQEKQVKKKKKKLLSWLGI</sequence>
<evidence type="ECO:0000313" key="2">
    <source>
        <dbReference type="EMBL" id="KAL0125504.1"/>
    </source>
</evidence>
<dbReference type="Proteomes" id="UP001430953">
    <property type="component" value="Unassembled WGS sequence"/>
</dbReference>
<feature type="region of interest" description="Disordered" evidence="1">
    <location>
        <begin position="1"/>
        <end position="24"/>
    </location>
</feature>
<feature type="compositionally biased region" description="Basic residues" evidence="1">
    <location>
        <begin position="9"/>
        <end position="20"/>
    </location>
</feature>
<dbReference type="EMBL" id="JADYXP020000004">
    <property type="protein sequence ID" value="KAL0125504.1"/>
    <property type="molecule type" value="Genomic_DNA"/>
</dbReference>
<dbReference type="AlphaFoldDB" id="A0AAW2GF90"/>
<evidence type="ECO:0000256" key="1">
    <source>
        <dbReference type="SAM" id="MobiDB-lite"/>
    </source>
</evidence>
<comment type="caution">
    <text evidence="2">The sequence shown here is derived from an EMBL/GenBank/DDBJ whole genome shotgun (WGS) entry which is preliminary data.</text>
</comment>
<reference evidence="2 3" key="1">
    <citation type="submission" date="2023-03" db="EMBL/GenBank/DDBJ databases">
        <title>High recombination rates correlate with genetic variation in Cardiocondyla obscurior ants.</title>
        <authorList>
            <person name="Errbii M."/>
        </authorList>
    </citation>
    <scope>NUCLEOTIDE SEQUENCE [LARGE SCALE GENOMIC DNA]</scope>
    <source>
        <strain evidence="2">Alpha-2009</strain>
        <tissue evidence="2">Whole body</tissue>
    </source>
</reference>
<organism evidence="2 3">
    <name type="scientific">Cardiocondyla obscurior</name>
    <dbReference type="NCBI Taxonomy" id="286306"/>
    <lineage>
        <taxon>Eukaryota</taxon>
        <taxon>Metazoa</taxon>
        <taxon>Ecdysozoa</taxon>
        <taxon>Arthropoda</taxon>
        <taxon>Hexapoda</taxon>
        <taxon>Insecta</taxon>
        <taxon>Pterygota</taxon>
        <taxon>Neoptera</taxon>
        <taxon>Endopterygota</taxon>
        <taxon>Hymenoptera</taxon>
        <taxon>Apocrita</taxon>
        <taxon>Aculeata</taxon>
        <taxon>Formicoidea</taxon>
        <taxon>Formicidae</taxon>
        <taxon>Myrmicinae</taxon>
        <taxon>Cardiocondyla</taxon>
    </lineage>
</organism>
<accession>A0AAW2GF90</accession>
<evidence type="ECO:0000313" key="3">
    <source>
        <dbReference type="Proteomes" id="UP001430953"/>
    </source>
</evidence>